<keyword evidence="5" id="KW-1185">Reference proteome</keyword>
<dbReference type="RefSeq" id="WP_123636912.1">
    <property type="nucleotide sequence ID" value="NZ_RJUK01000001.1"/>
</dbReference>
<keyword evidence="2" id="KW-1133">Transmembrane helix</keyword>
<feature type="compositionally biased region" description="Acidic residues" evidence="1">
    <location>
        <begin position="119"/>
        <end position="131"/>
    </location>
</feature>
<gene>
    <name evidence="4" type="ORF">EDC38_0159</name>
</gene>
<evidence type="ECO:0000313" key="4">
    <source>
        <dbReference type="EMBL" id="ROQ19575.1"/>
    </source>
</evidence>
<accession>A0A3N1NTQ4</accession>
<proteinExistence type="predicted"/>
<dbReference type="InterPro" id="IPR021834">
    <property type="entry name" value="DUF3426"/>
</dbReference>
<dbReference type="InterPro" id="IPR011723">
    <property type="entry name" value="Znf/thioredoxin_put"/>
</dbReference>
<sequence>MAPTNMVTRCPQCGTSFRITPAQLQSARGAVRCGACLHIFKARDHLVGAQAPAAEPALVRRSPQKPTQNRPTTTKAERKPAAPKAPSPTPKEARPRAEQKPKETGLRFDQSRIDQESSALDDDDFLISDDMDQSRPESEDDPFGVGEQSRSHSTHSLFERTPRPEEEEASESGDDTDESWAMSLLEEEEEQTASVRVEPAPEPASDVPSDFELMDEPEPPPPGEHIKFHLASSDAEQVDDYQGGERMRAHDPERSALLMNIDPEPVEMNWTHRQTRRRRWLWPSLVALAAVALLVQVAWLQFDRWSRMEPYRTVYATVCPLIGCHLPELVDRRQIRAYNLVVRNHPEREGALMVDAILLNTARFDQPFPGLVLEFSDLNGEVVAARQFTPEEYLSGELAGRTIMPSNQPVHLTLELVDPGPSAVNYRAYIPH</sequence>
<protein>
    <submittedName>
        <fullName evidence="4">Putative Zn finger-like uncharacterized protein</fullName>
    </submittedName>
</protein>
<keyword evidence="2" id="KW-0472">Membrane</keyword>
<dbReference type="EMBL" id="RJUK01000001">
    <property type="protein sequence ID" value="ROQ19575.1"/>
    <property type="molecule type" value="Genomic_DNA"/>
</dbReference>
<dbReference type="Proteomes" id="UP000273643">
    <property type="component" value="Unassembled WGS sequence"/>
</dbReference>
<comment type="caution">
    <text evidence="4">The sequence shown here is derived from an EMBL/GenBank/DDBJ whole genome shotgun (WGS) entry which is preliminary data.</text>
</comment>
<dbReference type="Pfam" id="PF11906">
    <property type="entry name" value="DUF3426"/>
    <property type="match status" value="1"/>
</dbReference>
<dbReference type="Pfam" id="PF13719">
    <property type="entry name" value="Zn_ribbon_5"/>
    <property type="match status" value="1"/>
</dbReference>
<feature type="compositionally biased region" description="Basic and acidic residues" evidence="1">
    <location>
        <begin position="91"/>
        <end position="115"/>
    </location>
</feature>
<evidence type="ECO:0000259" key="3">
    <source>
        <dbReference type="Pfam" id="PF13719"/>
    </source>
</evidence>
<dbReference type="AlphaFoldDB" id="A0A3N1NTQ4"/>
<feature type="transmembrane region" description="Helical" evidence="2">
    <location>
        <begin position="280"/>
        <end position="302"/>
    </location>
</feature>
<organism evidence="4 5">
    <name type="scientific">Marinimicrobium koreense</name>
    <dbReference type="NCBI Taxonomy" id="306545"/>
    <lineage>
        <taxon>Bacteria</taxon>
        <taxon>Pseudomonadati</taxon>
        <taxon>Pseudomonadota</taxon>
        <taxon>Gammaproteobacteria</taxon>
        <taxon>Cellvibrionales</taxon>
        <taxon>Cellvibrionaceae</taxon>
        <taxon>Marinimicrobium</taxon>
    </lineage>
</organism>
<reference evidence="4 5" key="1">
    <citation type="submission" date="2018-11" db="EMBL/GenBank/DDBJ databases">
        <title>Genomic Encyclopedia of Type Strains, Phase IV (KMG-IV): sequencing the most valuable type-strain genomes for metagenomic binning, comparative biology and taxonomic classification.</title>
        <authorList>
            <person name="Goeker M."/>
        </authorList>
    </citation>
    <scope>NUCLEOTIDE SEQUENCE [LARGE SCALE GENOMIC DNA]</scope>
    <source>
        <strain evidence="4 5">DSM 16974</strain>
    </source>
</reference>
<evidence type="ECO:0000256" key="1">
    <source>
        <dbReference type="SAM" id="MobiDB-lite"/>
    </source>
</evidence>
<evidence type="ECO:0000256" key="2">
    <source>
        <dbReference type="SAM" id="Phobius"/>
    </source>
</evidence>
<keyword evidence="2" id="KW-0812">Transmembrane</keyword>
<feature type="compositionally biased region" description="Acidic residues" evidence="1">
    <location>
        <begin position="165"/>
        <end position="178"/>
    </location>
</feature>
<name>A0A3N1NTQ4_9GAMM</name>
<feature type="region of interest" description="Disordered" evidence="1">
    <location>
        <begin position="54"/>
        <end position="227"/>
    </location>
</feature>
<feature type="domain" description="Zinc finger/thioredoxin putative" evidence="3">
    <location>
        <begin position="6"/>
        <end position="42"/>
    </location>
</feature>
<dbReference type="OrthoDB" id="5294582at2"/>
<evidence type="ECO:0000313" key="5">
    <source>
        <dbReference type="Proteomes" id="UP000273643"/>
    </source>
</evidence>
<dbReference type="NCBIfam" id="TIGR02098">
    <property type="entry name" value="MJ0042_CXXC"/>
    <property type="match status" value="1"/>
</dbReference>